<evidence type="ECO:0000256" key="3">
    <source>
        <dbReference type="ARBA" id="ARBA00023163"/>
    </source>
</evidence>
<dbReference type="PROSITE" id="PS50995">
    <property type="entry name" value="HTH_MARR_2"/>
    <property type="match status" value="1"/>
</dbReference>
<organism evidence="5 6">
    <name type="scientific">Nonomuraea cavernae</name>
    <dbReference type="NCBI Taxonomy" id="2045107"/>
    <lineage>
        <taxon>Bacteria</taxon>
        <taxon>Bacillati</taxon>
        <taxon>Actinomycetota</taxon>
        <taxon>Actinomycetes</taxon>
        <taxon>Streptosporangiales</taxon>
        <taxon>Streptosporangiaceae</taxon>
        <taxon>Nonomuraea</taxon>
    </lineage>
</organism>
<evidence type="ECO:0000256" key="1">
    <source>
        <dbReference type="ARBA" id="ARBA00023015"/>
    </source>
</evidence>
<dbReference type="PROSITE" id="PS01117">
    <property type="entry name" value="HTH_MARR_1"/>
    <property type="match status" value="1"/>
</dbReference>
<dbReference type="EMBL" id="BMNH01000006">
    <property type="protein sequence ID" value="GGO68506.1"/>
    <property type="molecule type" value="Genomic_DNA"/>
</dbReference>
<reference evidence="5" key="1">
    <citation type="journal article" date="2014" name="Int. J. Syst. Evol. Microbiol.">
        <title>Complete genome sequence of Corynebacterium casei LMG S-19264T (=DSM 44701T), isolated from a smear-ripened cheese.</title>
        <authorList>
            <consortium name="US DOE Joint Genome Institute (JGI-PGF)"/>
            <person name="Walter F."/>
            <person name="Albersmeier A."/>
            <person name="Kalinowski J."/>
            <person name="Ruckert C."/>
        </authorList>
    </citation>
    <scope>NUCLEOTIDE SEQUENCE</scope>
    <source>
        <strain evidence="5">CGMCC 4.7368</strain>
    </source>
</reference>
<dbReference type="InterPro" id="IPR023187">
    <property type="entry name" value="Tscrpt_reg_MarR-type_CS"/>
</dbReference>
<sequence>MSHDTDPEESTVEWQVARAQAEHGPGFDPDLLTLTLTLYRAMSAFDRAGAAELSGHGLSVSQFNILNVLHRADRPLNMGELALAISIRPANLTSVIDGLVQRSFVERRINPDDRRSYLIANTATGERFLEGFLPSHWRYLEALVWRLDGEDRRALTALLDKLRESIETAQVDRGQVISP</sequence>
<keyword evidence="3" id="KW-0804">Transcription</keyword>
<dbReference type="GO" id="GO:0003700">
    <property type="term" value="F:DNA-binding transcription factor activity"/>
    <property type="evidence" value="ECO:0007669"/>
    <property type="project" value="InterPro"/>
</dbReference>
<dbReference type="AlphaFoldDB" id="A0A918DIB5"/>
<reference evidence="5" key="2">
    <citation type="submission" date="2020-09" db="EMBL/GenBank/DDBJ databases">
        <authorList>
            <person name="Sun Q."/>
            <person name="Zhou Y."/>
        </authorList>
    </citation>
    <scope>NUCLEOTIDE SEQUENCE</scope>
    <source>
        <strain evidence="5">CGMCC 4.7368</strain>
    </source>
</reference>
<proteinExistence type="predicted"/>
<protein>
    <recommendedName>
        <fullName evidence="4">HTH marR-type domain-containing protein</fullName>
    </recommendedName>
</protein>
<keyword evidence="2" id="KW-0238">DNA-binding</keyword>
<dbReference type="InterPro" id="IPR000835">
    <property type="entry name" value="HTH_MarR-typ"/>
</dbReference>
<gene>
    <name evidence="5" type="ORF">GCM10012289_27430</name>
</gene>
<dbReference type="GO" id="GO:0003677">
    <property type="term" value="F:DNA binding"/>
    <property type="evidence" value="ECO:0007669"/>
    <property type="project" value="UniProtKB-KW"/>
</dbReference>
<dbReference type="PANTHER" id="PTHR33164:SF43">
    <property type="entry name" value="HTH-TYPE TRANSCRIPTIONAL REPRESSOR YETL"/>
    <property type="match status" value="1"/>
</dbReference>
<keyword evidence="1" id="KW-0805">Transcription regulation</keyword>
<dbReference type="InterPro" id="IPR036390">
    <property type="entry name" value="WH_DNA-bd_sf"/>
</dbReference>
<evidence type="ECO:0000313" key="6">
    <source>
        <dbReference type="Proteomes" id="UP000646523"/>
    </source>
</evidence>
<evidence type="ECO:0000313" key="5">
    <source>
        <dbReference type="EMBL" id="GGO68506.1"/>
    </source>
</evidence>
<dbReference type="SUPFAM" id="SSF46785">
    <property type="entry name" value="Winged helix' DNA-binding domain"/>
    <property type="match status" value="1"/>
</dbReference>
<dbReference type="SMART" id="SM00347">
    <property type="entry name" value="HTH_MARR"/>
    <property type="match status" value="1"/>
</dbReference>
<feature type="domain" description="HTH marR-type" evidence="4">
    <location>
        <begin position="28"/>
        <end position="164"/>
    </location>
</feature>
<dbReference type="Proteomes" id="UP000646523">
    <property type="component" value="Unassembled WGS sequence"/>
</dbReference>
<comment type="caution">
    <text evidence="5">The sequence shown here is derived from an EMBL/GenBank/DDBJ whole genome shotgun (WGS) entry which is preliminary data.</text>
</comment>
<dbReference type="RefSeq" id="WP_189124440.1">
    <property type="nucleotide sequence ID" value="NZ_BMNH01000006.1"/>
</dbReference>
<dbReference type="Gene3D" id="1.10.10.10">
    <property type="entry name" value="Winged helix-like DNA-binding domain superfamily/Winged helix DNA-binding domain"/>
    <property type="match status" value="1"/>
</dbReference>
<evidence type="ECO:0000259" key="4">
    <source>
        <dbReference type="PROSITE" id="PS50995"/>
    </source>
</evidence>
<dbReference type="PANTHER" id="PTHR33164">
    <property type="entry name" value="TRANSCRIPTIONAL REGULATOR, MARR FAMILY"/>
    <property type="match status" value="1"/>
</dbReference>
<dbReference type="Pfam" id="PF01047">
    <property type="entry name" value="MarR"/>
    <property type="match status" value="1"/>
</dbReference>
<dbReference type="GO" id="GO:0006950">
    <property type="term" value="P:response to stress"/>
    <property type="evidence" value="ECO:0007669"/>
    <property type="project" value="TreeGrafter"/>
</dbReference>
<keyword evidence="6" id="KW-1185">Reference proteome</keyword>
<dbReference type="InterPro" id="IPR039422">
    <property type="entry name" value="MarR/SlyA-like"/>
</dbReference>
<dbReference type="PRINTS" id="PR00598">
    <property type="entry name" value="HTHMARR"/>
</dbReference>
<accession>A0A918DIB5</accession>
<dbReference type="InterPro" id="IPR036388">
    <property type="entry name" value="WH-like_DNA-bd_sf"/>
</dbReference>
<evidence type="ECO:0000256" key="2">
    <source>
        <dbReference type="ARBA" id="ARBA00023125"/>
    </source>
</evidence>
<name>A0A918DIB5_9ACTN</name>